<reference evidence="3" key="1">
    <citation type="submission" date="2017-01" db="EMBL/GenBank/DDBJ databases">
        <authorList>
            <person name="Varghese N."/>
            <person name="Submissions S."/>
        </authorList>
    </citation>
    <scope>NUCLEOTIDE SEQUENCE [LARGE SCALE GENOMIC DNA]</scope>
    <source>
        <strain evidence="3">LP100</strain>
    </source>
</reference>
<dbReference type="Pfam" id="PF12450">
    <property type="entry name" value="vWF_A"/>
    <property type="match status" value="1"/>
</dbReference>
<sequence length="640" mass="69884">MESLWRWHHAGNQNIKAMKKNLYLLLALLLFGLTATAQSRTITGTVTDAGAGNPLPGVSIIIKGTSKGISTDQHGKYSLAIPNDKATLVFRYIGYKTQELKAGKQDVLDVKLQLDTHTLHEVVVVEQSMSRAVAGKVAGVFSRRDAAQNITYGPAPIFDAAPMVHNTENYDFIKESSFLDAQKNPLSTFSIDVDNASYSNVRRFLNQGQRPPADAVRIEEMVNYFNYDYPQPTDDAPFSVTTELSACPWNKDNQLLHIGLQGKRVPTDKLPPSNLVFLIDVSGSMFSPDKLPLVKAGLKLLVEELRPQDKVSMVVYAGAAGLVLPSTSGKDKKKIIEALDQLEAGGSTAGGAGINLAYKVAEDNFMKGGNNRVILASDGDFNVGVSSDSELQRLIEKKRETGVFLTVLGFGTGNLKDSRMEQLANKGNGNYAYIDNIREAQKVFVNEFGGTLFTIAKDVKLQLEFNPAKVKAYRLIGYENRALANEEFNDDKKDAGDMGSGHTVTALYEIVPTGATSDTQAGTVDALKYQKTTLDPKAKSSDEMLTMKLRYKEPDGETSRLMTKTVNSQAIPTDQTSDNFRFSAAVAACGMLLRDSEHKGNASFPMVLDLAKNARGKDEEGYRIEFVNLVKSMGLVSDGR</sequence>
<dbReference type="Gene3D" id="2.60.40.1120">
    <property type="entry name" value="Carboxypeptidase-like, regulatory domain"/>
    <property type="match status" value="1"/>
</dbReference>
<dbReference type="EMBL" id="FTPP01000001">
    <property type="protein sequence ID" value="SIT76910.1"/>
    <property type="molecule type" value="Genomic_DNA"/>
</dbReference>
<dbReference type="PANTHER" id="PTHR10579">
    <property type="entry name" value="CALCIUM-ACTIVATED CHLORIDE CHANNEL REGULATOR"/>
    <property type="match status" value="1"/>
</dbReference>
<evidence type="ECO:0000259" key="1">
    <source>
        <dbReference type="PROSITE" id="PS50234"/>
    </source>
</evidence>
<dbReference type="InterPro" id="IPR022156">
    <property type="entry name" value="Uncharacterised_YfbK_N"/>
</dbReference>
<dbReference type="SMART" id="SM00327">
    <property type="entry name" value="VWA"/>
    <property type="match status" value="1"/>
</dbReference>
<dbReference type="AlphaFoldDB" id="A0A1R3WFP7"/>
<dbReference type="InterPro" id="IPR036465">
    <property type="entry name" value="vWFA_dom_sf"/>
</dbReference>
<dbReference type="SUPFAM" id="SSF53300">
    <property type="entry name" value="vWA-like"/>
    <property type="match status" value="1"/>
</dbReference>
<dbReference type="InterPro" id="IPR019793">
    <property type="entry name" value="Peroxidases_heam-ligand_BS"/>
</dbReference>
<feature type="domain" description="VWFA" evidence="1">
    <location>
        <begin position="274"/>
        <end position="452"/>
    </location>
</feature>
<dbReference type="Pfam" id="PF12034">
    <property type="entry name" value="YfbK_C"/>
    <property type="match status" value="1"/>
</dbReference>
<protein>
    <submittedName>
        <fullName evidence="2">Ca-activated chloride channel family protein</fullName>
    </submittedName>
</protein>
<dbReference type="SUPFAM" id="SSF49464">
    <property type="entry name" value="Carboxypeptidase regulatory domain-like"/>
    <property type="match status" value="1"/>
</dbReference>
<dbReference type="Proteomes" id="UP000187181">
    <property type="component" value="Unassembled WGS sequence"/>
</dbReference>
<evidence type="ECO:0000313" key="3">
    <source>
        <dbReference type="Proteomes" id="UP000187181"/>
    </source>
</evidence>
<dbReference type="InterPro" id="IPR008969">
    <property type="entry name" value="CarboxyPept-like_regulatory"/>
</dbReference>
<dbReference type="PROSITE" id="PS00435">
    <property type="entry name" value="PEROXIDASE_1"/>
    <property type="match status" value="1"/>
</dbReference>
<dbReference type="STRING" id="1317125.SAMN05444128_0410"/>
<organism evidence="2 3">
    <name type="scientific">Pontibacter indicus</name>
    <dbReference type="NCBI Taxonomy" id="1317125"/>
    <lineage>
        <taxon>Bacteria</taxon>
        <taxon>Pseudomonadati</taxon>
        <taxon>Bacteroidota</taxon>
        <taxon>Cytophagia</taxon>
        <taxon>Cytophagales</taxon>
        <taxon>Hymenobacteraceae</taxon>
        <taxon>Pontibacter</taxon>
    </lineage>
</organism>
<dbReference type="Gene3D" id="3.40.50.410">
    <property type="entry name" value="von Willebrand factor, type A domain"/>
    <property type="match status" value="1"/>
</dbReference>
<evidence type="ECO:0000313" key="2">
    <source>
        <dbReference type="EMBL" id="SIT76910.1"/>
    </source>
</evidence>
<dbReference type="InterPro" id="IPR021908">
    <property type="entry name" value="YfbK_C"/>
</dbReference>
<dbReference type="CDD" id="cd01465">
    <property type="entry name" value="vWA_subgroup"/>
    <property type="match status" value="1"/>
</dbReference>
<dbReference type="InterPro" id="IPR002035">
    <property type="entry name" value="VWF_A"/>
</dbReference>
<dbReference type="Pfam" id="PF13715">
    <property type="entry name" value="CarbopepD_reg_2"/>
    <property type="match status" value="1"/>
</dbReference>
<dbReference type="PANTHER" id="PTHR10579:SF43">
    <property type="entry name" value="ZINC FINGER (C3HC4-TYPE RING FINGER) FAMILY PROTEIN"/>
    <property type="match status" value="1"/>
</dbReference>
<gene>
    <name evidence="2" type="ORF">SAMN05444128_0410</name>
</gene>
<dbReference type="InterPro" id="IPR051266">
    <property type="entry name" value="CLCR"/>
</dbReference>
<accession>A0A1R3WFP7</accession>
<dbReference type="Pfam" id="PF00092">
    <property type="entry name" value="VWA"/>
    <property type="match status" value="1"/>
</dbReference>
<dbReference type="PROSITE" id="PS50234">
    <property type="entry name" value="VWFA"/>
    <property type="match status" value="1"/>
</dbReference>
<name>A0A1R3WFP7_9BACT</name>
<keyword evidence="3" id="KW-1185">Reference proteome</keyword>
<proteinExistence type="predicted"/>